<dbReference type="AlphaFoldDB" id="A0A1W1XW36"/>
<dbReference type="Proteomes" id="UP000192783">
    <property type="component" value="Unassembled WGS sequence"/>
</dbReference>
<dbReference type="InterPro" id="IPR019080">
    <property type="entry name" value="YqaJ_viral_recombinase"/>
</dbReference>
<evidence type="ECO:0000259" key="2">
    <source>
        <dbReference type="Pfam" id="PF09588"/>
    </source>
</evidence>
<dbReference type="GO" id="GO:0004519">
    <property type="term" value="F:endonuclease activity"/>
    <property type="evidence" value="ECO:0007669"/>
    <property type="project" value="UniProtKB-KW"/>
</dbReference>
<keyword evidence="3" id="KW-0255">Endonuclease</keyword>
<feature type="domain" description="YqaJ viral recombinase" evidence="2">
    <location>
        <begin position="18"/>
        <end position="171"/>
    </location>
</feature>
<gene>
    <name evidence="3" type="ORF">SAMN02746041_03168</name>
</gene>
<dbReference type="PANTHER" id="PTHR46609">
    <property type="entry name" value="EXONUCLEASE, PHAGE-TYPE/RECB, C-TERMINAL DOMAIN-CONTAINING PROTEIN"/>
    <property type="match status" value="1"/>
</dbReference>
<dbReference type="InterPro" id="IPR011335">
    <property type="entry name" value="Restrct_endonuc-II-like"/>
</dbReference>
<proteinExistence type="predicted"/>
<dbReference type="Pfam" id="PF09588">
    <property type="entry name" value="YqaJ"/>
    <property type="match status" value="1"/>
</dbReference>
<dbReference type="RefSeq" id="WP_170920669.1">
    <property type="nucleotide sequence ID" value="NZ_FWXF01000027.1"/>
</dbReference>
<dbReference type="PANTHER" id="PTHR46609:SF6">
    <property type="entry name" value="EXONUCLEASE, PHAGE-TYPE_RECB, C-TERMINAL DOMAIN-CONTAINING PROTEIN-RELATED"/>
    <property type="match status" value="1"/>
</dbReference>
<evidence type="ECO:0000256" key="1">
    <source>
        <dbReference type="SAM" id="Coils"/>
    </source>
</evidence>
<dbReference type="InterPro" id="IPR017482">
    <property type="entry name" value="Lambda-type_endonuclease"/>
</dbReference>
<evidence type="ECO:0000313" key="3">
    <source>
        <dbReference type="EMBL" id="SMC28072.1"/>
    </source>
</evidence>
<reference evidence="3 4" key="1">
    <citation type="submission" date="2017-04" db="EMBL/GenBank/DDBJ databases">
        <authorList>
            <person name="Afonso C.L."/>
            <person name="Miller P.J."/>
            <person name="Scott M.A."/>
            <person name="Spackman E."/>
            <person name="Goraichik I."/>
            <person name="Dimitrov K.M."/>
            <person name="Suarez D.L."/>
            <person name="Swayne D.E."/>
        </authorList>
    </citation>
    <scope>NUCLEOTIDE SEQUENCE [LARGE SCALE GENOMIC DNA]</scope>
    <source>
        <strain evidence="3 4">DSM 13146</strain>
    </source>
</reference>
<dbReference type="InterPro" id="IPR051703">
    <property type="entry name" value="NF-kappa-B_Signaling_Reg"/>
</dbReference>
<keyword evidence="4" id="KW-1185">Reference proteome</keyword>
<protein>
    <submittedName>
        <fullName evidence="3">Putative phage-type endonuclease</fullName>
    </submittedName>
</protein>
<sequence>MVLTAGHLRLVDDYKRKEWHEERRKGIGGSDAAAVLGISPYRTPMEVWMEKTGRREPEFSPQAEERMRWGTLLEGVVADEYARRYRAVLCEVPETLWHPDYPHAYAHPDRVRVPGQETKIVWDGRKLHGADLLVEIKTTGEYSPHWGDPGTDEIPDPYLVQVQWYMGITGLQKAHVVVLFGGRKLDVYRVERDDEFIQTALETVEKWWERYVVGDVPPPPQTEAEAKLLWPRHRAGKTVEATTEIEETVRRLKEVKKLAKELEEEEAKLRNVLTAYIGEAEILASSDGTKLVTWKANKDRKVTDWKALAQACGADEELIAQYTQVKPGSRVLRIL</sequence>
<dbReference type="NCBIfam" id="TIGR03033">
    <property type="entry name" value="phage_rel_nuc"/>
    <property type="match status" value="1"/>
</dbReference>
<name>A0A1W1XW36_9BACT</name>
<keyword evidence="3" id="KW-0540">Nuclease</keyword>
<keyword evidence="1" id="KW-0175">Coiled coil</keyword>
<dbReference type="InterPro" id="IPR011604">
    <property type="entry name" value="PDDEXK-like_dom_sf"/>
</dbReference>
<dbReference type="Gene3D" id="3.90.320.10">
    <property type="match status" value="1"/>
</dbReference>
<organism evidence="3 4">
    <name type="scientific">Desulfacinum hydrothermale DSM 13146</name>
    <dbReference type="NCBI Taxonomy" id="1121390"/>
    <lineage>
        <taxon>Bacteria</taxon>
        <taxon>Pseudomonadati</taxon>
        <taxon>Thermodesulfobacteriota</taxon>
        <taxon>Syntrophobacteria</taxon>
        <taxon>Syntrophobacterales</taxon>
        <taxon>Syntrophobacteraceae</taxon>
        <taxon>Desulfacinum</taxon>
    </lineage>
</organism>
<dbReference type="EMBL" id="FWXF01000027">
    <property type="protein sequence ID" value="SMC28072.1"/>
    <property type="molecule type" value="Genomic_DNA"/>
</dbReference>
<dbReference type="STRING" id="1121390.SAMN02746041_03168"/>
<feature type="coiled-coil region" evidence="1">
    <location>
        <begin position="245"/>
        <end position="279"/>
    </location>
</feature>
<keyword evidence="3" id="KW-0378">Hydrolase</keyword>
<evidence type="ECO:0000313" key="4">
    <source>
        <dbReference type="Proteomes" id="UP000192783"/>
    </source>
</evidence>
<dbReference type="SUPFAM" id="SSF52980">
    <property type="entry name" value="Restriction endonuclease-like"/>
    <property type="match status" value="1"/>
</dbReference>
<accession>A0A1W1XW36</accession>